<dbReference type="AlphaFoldDB" id="A0A4C1YLF1"/>
<keyword evidence="2" id="KW-1185">Reference proteome</keyword>
<evidence type="ECO:0000313" key="1">
    <source>
        <dbReference type="EMBL" id="GBP75824.1"/>
    </source>
</evidence>
<reference evidence="1 2" key="1">
    <citation type="journal article" date="2019" name="Commun. Biol.">
        <title>The bagworm genome reveals a unique fibroin gene that provides high tensile strength.</title>
        <authorList>
            <person name="Kono N."/>
            <person name="Nakamura H."/>
            <person name="Ohtoshi R."/>
            <person name="Tomita M."/>
            <person name="Numata K."/>
            <person name="Arakawa K."/>
        </authorList>
    </citation>
    <scope>NUCLEOTIDE SEQUENCE [LARGE SCALE GENOMIC DNA]</scope>
</reference>
<dbReference type="OrthoDB" id="8056906at2759"/>
<protein>
    <recommendedName>
        <fullName evidence="3">Mos1 transposase HTH domain-containing protein</fullName>
    </recommendedName>
</protein>
<proteinExistence type="predicted"/>
<comment type="caution">
    <text evidence="1">The sequence shown here is derived from an EMBL/GenBank/DDBJ whole genome shotgun (WGS) entry which is preliminary data.</text>
</comment>
<organism evidence="1 2">
    <name type="scientific">Eumeta variegata</name>
    <name type="common">Bagworm moth</name>
    <name type="synonym">Eumeta japonica</name>
    <dbReference type="NCBI Taxonomy" id="151549"/>
    <lineage>
        <taxon>Eukaryota</taxon>
        <taxon>Metazoa</taxon>
        <taxon>Ecdysozoa</taxon>
        <taxon>Arthropoda</taxon>
        <taxon>Hexapoda</taxon>
        <taxon>Insecta</taxon>
        <taxon>Pterygota</taxon>
        <taxon>Neoptera</taxon>
        <taxon>Endopterygota</taxon>
        <taxon>Lepidoptera</taxon>
        <taxon>Glossata</taxon>
        <taxon>Ditrysia</taxon>
        <taxon>Tineoidea</taxon>
        <taxon>Psychidae</taxon>
        <taxon>Oiketicinae</taxon>
        <taxon>Eumeta</taxon>
    </lineage>
</organism>
<evidence type="ECO:0000313" key="2">
    <source>
        <dbReference type="Proteomes" id="UP000299102"/>
    </source>
</evidence>
<gene>
    <name evidence="1" type="ORF">EVAR_15073_1</name>
</gene>
<dbReference type="EMBL" id="BGZK01001263">
    <property type="protein sequence ID" value="GBP75824.1"/>
    <property type="molecule type" value="Genomic_DNA"/>
</dbReference>
<name>A0A4C1YLF1_EUMVA</name>
<accession>A0A4C1YLF1</accession>
<dbReference type="Proteomes" id="UP000299102">
    <property type="component" value="Unassembled WGS sequence"/>
</dbReference>
<sequence>MTFTRIFSRVMFPEEAVSDQLECHGLASFQQISAFVDGSVPPSLHFGVRRVSKLTGSPEDVIQFARAAVRRRGRRSPEECRRAAAARRILMGRGHGAEKLEVTLKVAQNWFRRFQFSNFDVKIEPRSGQPLADKADAISEKVEQDRHISYYDVAEKMEIDYKTVLMNLKKRDIQIASYFGFIRAN</sequence>
<evidence type="ECO:0008006" key="3">
    <source>
        <dbReference type="Google" id="ProtNLM"/>
    </source>
</evidence>